<dbReference type="InParanoid" id="A0A3R7H442"/>
<name>A0A3R7H442_CLOSI</name>
<comment type="caution">
    <text evidence="1">The sequence shown here is derived from an EMBL/GenBank/DDBJ whole genome shotgun (WGS) entry which is preliminary data.</text>
</comment>
<reference evidence="1 2" key="2">
    <citation type="journal article" date="2021" name="Genomics">
        <title>High-quality reference genome for Clonorchis sinensis.</title>
        <authorList>
            <person name="Young N.D."/>
            <person name="Stroehlein A.J."/>
            <person name="Kinkar L."/>
            <person name="Wang T."/>
            <person name="Sohn W.M."/>
            <person name="Chang B.C.H."/>
            <person name="Kaur P."/>
            <person name="Weisz D."/>
            <person name="Dudchenko O."/>
            <person name="Aiden E.L."/>
            <person name="Korhonen P.K."/>
            <person name="Gasser R.B."/>
        </authorList>
    </citation>
    <scope>NUCLEOTIDE SEQUENCE [LARGE SCALE GENOMIC DNA]</scope>
    <source>
        <strain evidence="1">Cs-k2</strain>
    </source>
</reference>
<accession>A0A3R7H442</accession>
<evidence type="ECO:0000313" key="1">
    <source>
        <dbReference type="EMBL" id="KAG5441908.1"/>
    </source>
</evidence>
<proteinExistence type="predicted"/>
<dbReference type="AlphaFoldDB" id="A0A3R7H442"/>
<protein>
    <submittedName>
        <fullName evidence="1">Uncharacterized protein</fullName>
    </submittedName>
</protein>
<gene>
    <name evidence="1" type="ORF">CSKR_106350</name>
</gene>
<dbReference type="Proteomes" id="UP000286415">
    <property type="component" value="Unassembled WGS sequence"/>
</dbReference>
<organism evidence="1 2">
    <name type="scientific">Clonorchis sinensis</name>
    <name type="common">Chinese liver fluke</name>
    <dbReference type="NCBI Taxonomy" id="79923"/>
    <lineage>
        <taxon>Eukaryota</taxon>
        <taxon>Metazoa</taxon>
        <taxon>Spiralia</taxon>
        <taxon>Lophotrochozoa</taxon>
        <taxon>Platyhelminthes</taxon>
        <taxon>Trematoda</taxon>
        <taxon>Digenea</taxon>
        <taxon>Opisthorchiida</taxon>
        <taxon>Opisthorchiata</taxon>
        <taxon>Opisthorchiidae</taxon>
        <taxon>Clonorchis</taxon>
    </lineage>
</organism>
<sequence length="100" mass="11084">MEGISEIHSFAYQFGFDGRLSWNPTESLIYDDFKQPNVRHQTASCFRGQLFILELTSTSKSNAPLIKLLKTPRQATTGSALHVAHQIGGFPEVPSNLCST</sequence>
<evidence type="ECO:0000313" key="2">
    <source>
        <dbReference type="Proteomes" id="UP000286415"/>
    </source>
</evidence>
<keyword evidence="2" id="KW-1185">Reference proteome</keyword>
<dbReference type="EMBL" id="NIRI02000076">
    <property type="protein sequence ID" value="KAG5441908.1"/>
    <property type="molecule type" value="Genomic_DNA"/>
</dbReference>
<reference evidence="1 2" key="1">
    <citation type="journal article" date="2018" name="Biotechnol. Adv.">
        <title>Improved genomic resources and new bioinformatic workflow for the carcinogenic parasite Clonorchis sinensis: Biotechnological implications.</title>
        <authorList>
            <person name="Wang D."/>
            <person name="Korhonen P.K."/>
            <person name="Gasser R.B."/>
            <person name="Young N.D."/>
        </authorList>
    </citation>
    <scope>NUCLEOTIDE SEQUENCE [LARGE SCALE GENOMIC DNA]</scope>
    <source>
        <strain evidence="1">Cs-k2</strain>
    </source>
</reference>